<feature type="non-terminal residue" evidence="1">
    <location>
        <position position="183"/>
    </location>
</feature>
<evidence type="ECO:0000313" key="2">
    <source>
        <dbReference type="Proteomes" id="UP000789920"/>
    </source>
</evidence>
<sequence length="183" mass="20055">MNIIKKILVLYIVLCTISLVLAVPTSRSLEKRAEINTNLLAPLPPPVSTSSPSVRVYDFLLNITNLSPDGVSRRVWTVNGQYPGPMILANVGDQIIINVTNQLGEPASIHSHGIIQKNSNWYDGVPGVTQCPIPNNGSFVYNFTVVDPGTYWYHSHFLAQYVDGLLGPLIVQDSADPHASLYD</sequence>
<keyword evidence="2" id="KW-1185">Reference proteome</keyword>
<organism evidence="1 2">
    <name type="scientific">Racocetra persica</name>
    <dbReference type="NCBI Taxonomy" id="160502"/>
    <lineage>
        <taxon>Eukaryota</taxon>
        <taxon>Fungi</taxon>
        <taxon>Fungi incertae sedis</taxon>
        <taxon>Mucoromycota</taxon>
        <taxon>Glomeromycotina</taxon>
        <taxon>Glomeromycetes</taxon>
        <taxon>Diversisporales</taxon>
        <taxon>Gigasporaceae</taxon>
        <taxon>Racocetra</taxon>
    </lineage>
</organism>
<proteinExistence type="predicted"/>
<accession>A0ACA9LYN5</accession>
<name>A0ACA9LYN5_9GLOM</name>
<comment type="caution">
    <text evidence="1">The sequence shown here is derived from an EMBL/GenBank/DDBJ whole genome shotgun (WGS) entry which is preliminary data.</text>
</comment>
<protein>
    <submittedName>
        <fullName evidence="1">17604_t:CDS:1</fullName>
    </submittedName>
</protein>
<dbReference type="EMBL" id="CAJVQC010005656">
    <property type="protein sequence ID" value="CAG8556765.1"/>
    <property type="molecule type" value="Genomic_DNA"/>
</dbReference>
<dbReference type="Proteomes" id="UP000789920">
    <property type="component" value="Unassembled WGS sequence"/>
</dbReference>
<gene>
    <name evidence="1" type="ORF">RPERSI_LOCUS4189</name>
</gene>
<evidence type="ECO:0000313" key="1">
    <source>
        <dbReference type="EMBL" id="CAG8556765.1"/>
    </source>
</evidence>
<reference evidence="1" key="1">
    <citation type="submission" date="2021-06" db="EMBL/GenBank/DDBJ databases">
        <authorList>
            <person name="Kallberg Y."/>
            <person name="Tangrot J."/>
            <person name="Rosling A."/>
        </authorList>
    </citation>
    <scope>NUCLEOTIDE SEQUENCE</scope>
    <source>
        <strain evidence="1">MA461A</strain>
    </source>
</reference>